<dbReference type="Proteomes" id="UP000243589">
    <property type="component" value="Unassembled WGS sequence"/>
</dbReference>
<protein>
    <submittedName>
        <fullName evidence="2">Uncharacterized protein</fullName>
    </submittedName>
</protein>
<sequence>MAGLGSFVILLIGLAIILTIGIIIVLAVAVPRLREEGRIRASSSQRFRLPHSWTGYDDYGFFGADEETAHLPTREQAAVTAMADHHYVLIPQPRRHAAPSLSTLRPRTRHWKVPETGAGLRTTLNILFR</sequence>
<gene>
    <name evidence="2" type="ORF">Bravens_00165</name>
</gene>
<keyword evidence="3" id="KW-1185">Reference proteome</keyword>
<dbReference type="PATRIC" id="fig|479117.4.peg.161"/>
<feature type="transmembrane region" description="Helical" evidence="1">
    <location>
        <begin position="6"/>
        <end position="30"/>
    </location>
</feature>
<keyword evidence="1" id="KW-0812">Transmembrane</keyword>
<evidence type="ECO:0000256" key="1">
    <source>
        <dbReference type="SAM" id="Phobius"/>
    </source>
</evidence>
<dbReference type="RefSeq" id="WP_040377204.1">
    <property type="nucleotide sequence ID" value="NZ_JAKRCZ010000004.1"/>
</dbReference>
<reference evidence="2 3" key="1">
    <citation type="submission" date="2016-01" db="EMBL/GenBank/DDBJ databases">
        <title>Use of Whole Genome Sequencing to ascertain that Brevibacterium massiliense (Roux, Raoult 2009) is a later heterotypic synonym of Brevibacterium ravenspurgense (Mages 2008).</title>
        <authorList>
            <person name="Bernier A.-M."/>
            <person name="Burdz T."/>
            <person name="Huynh C."/>
            <person name="Pachecho A.L."/>
            <person name="Wiebe D."/>
            <person name="Bonner C."/>
            <person name="Bernard K."/>
        </authorList>
    </citation>
    <scope>NUCLEOTIDE SEQUENCE [LARGE SCALE GENOMIC DNA]</scope>
    <source>
        <strain evidence="2 3">CCUG56047</strain>
    </source>
</reference>
<evidence type="ECO:0000313" key="2">
    <source>
        <dbReference type="EMBL" id="KXZ59693.1"/>
    </source>
</evidence>
<proteinExistence type="predicted"/>
<keyword evidence="1" id="KW-1133">Transmembrane helix</keyword>
<keyword evidence="1" id="KW-0472">Membrane</keyword>
<name>A0A150HC74_9MICO</name>
<comment type="caution">
    <text evidence="2">The sequence shown here is derived from an EMBL/GenBank/DDBJ whole genome shotgun (WGS) entry which is preliminary data.</text>
</comment>
<dbReference type="AlphaFoldDB" id="A0A150HC74"/>
<evidence type="ECO:0000313" key="3">
    <source>
        <dbReference type="Proteomes" id="UP000243589"/>
    </source>
</evidence>
<organism evidence="2 3">
    <name type="scientific">Brevibacterium ravenspurgense</name>
    <dbReference type="NCBI Taxonomy" id="479117"/>
    <lineage>
        <taxon>Bacteria</taxon>
        <taxon>Bacillati</taxon>
        <taxon>Actinomycetota</taxon>
        <taxon>Actinomycetes</taxon>
        <taxon>Micrococcales</taxon>
        <taxon>Brevibacteriaceae</taxon>
        <taxon>Brevibacterium</taxon>
    </lineage>
</organism>
<accession>A0A150HC74</accession>
<dbReference type="EMBL" id="LQQC01000002">
    <property type="protein sequence ID" value="KXZ59693.1"/>
    <property type="molecule type" value="Genomic_DNA"/>
</dbReference>